<comment type="caution">
    <text evidence="12">The sequence shown here is derived from an EMBL/GenBank/DDBJ whole genome shotgun (WGS) entry which is preliminary data.</text>
</comment>
<comment type="function">
    <text evidence="8">Involved in the biosynthesis of the chorismate, which leads to the biosynthesis of aromatic amino acids. Catalyzes the reversible NADPH linked reduction of 3-dehydroshikimate (DHSA) to yield shikimate (SA).</text>
</comment>
<feature type="active site" description="Proton acceptor" evidence="8">
    <location>
        <position position="106"/>
    </location>
</feature>
<dbReference type="InterPro" id="IPR041121">
    <property type="entry name" value="SDH_C"/>
</dbReference>
<feature type="binding site" evidence="8">
    <location>
        <position position="142"/>
    </location>
    <ligand>
        <name>shikimate</name>
        <dbReference type="ChEBI" id="CHEBI:36208"/>
    </ligand>
</feature>
<dbReference type="Proteomes" id="UP000622405">
    <property type="component" value="Unassembled WGS sequence"/>
</dbReference>
<dbReference type="PANTHER" id="PTHR21089">
    <property type="entry name" value="SHIKIMATE DEHYDROGENASE"/>
    <property type="match status" value="1"/>
</dbReference>
<keyword evidence="4 8" id="KW-0521">NADP</keyword>
<evidence type="ECO:0000256" key="8">
    <source>
        <dbReference type="HAMAP-Rule" id="MF_00222"/>
    </source>
</evidence>
<feature type="binding site" evidence="8">
    <location>
        <position position="265"/>
    </location>
    <ligand>
        <name>shikimate</name>
        <dbReference type="ChEBI" id="CHEBI:36208"/>
    </ligand>
</feature>
<dbReference type="InterPro" id="IPR036291">
    <property type="entry name" value="NAD(P)-bd_dom_sf"/>
</dbReference>
<dbReference type="SUPFAM" id="SSF51735">
    <property type="entry name" value="NAD(P)-binding Rossmann-fold domains"/>
    <property type="match status" value="1"/>
</dbReference>
<dbReference type="Gene3D" id="3.40.50.720">
    <property type="entry name" value="NAD(P)-binding Rossmann-like Domain"/>
    <property type="match status" value="1"/>
</dbReference>
<feature type="binding site" evidence="8">
    <location>
        <begin position="55"/>
        <end position="57"/>
    </location>
    <ligand>
        <name>shikimate</name>
        <dbReference type="ChEBI" id="CHEBI:36208"/>
    </ligand>
</feature>
<keyword evidence="5 8" id="KW-0560">Oxidoreductase</keyword>
<dbReference type="Pfam" id="PF01488">
    <property type="entry name" value="Shikimate_DH"/>
    <property type="match status" value="1"/>
</dbReference>
<evidence type="ECO:0000256" key="1">
    <source>
        <dbReference type="ARBA" id="ARBA00004871"/>
    </source>
</evidence>
<evidence type="ECO:0000256" key="4">
    <source>
        <dbReference type="ARBA" id="ARBA00022857"/>
    </source>
</evidence>
<dbReference type="Pfam" id="PF08501">
    <property type="entry name" value="Shikimate_dh_N"/>
    <property type="match status" value="1"/>
</dbReference>
<dbReference type="InterPro" id="IPR006151">
    <property type="entry name" value="Shikm_DH/Glu-tRNA_Rdtase"/>
</dbReference>
<evidence type="ECO:0000259" key="9">
    <source>
        <dbReference type="Pfam" id="PF01488"/>
    </source>
</evidence>
<dbReference type="InterPro" id="IPR046346">
    <property type="entry name" value="Aminoacid_DH-like_N_sf"/>
</dbReference>
<dbReference type="EMBL" id="WJBE01000033">
    <property type="protein sequence ID" value="MBC3901589.1"/>
    <property type="molecule type" value="Genomic_DNA"/>
</dbReference>
<feature type="binding site" evidence="8">
    <location>
        <begin position="192"/>
        <end position="197"/>
    </location>
    <ligand>
        <name>NADP(+)</name>
        <dbReference type="ChEBI" id="CHEBI:58349"/>
    </ligand>
</feature>
<feature type="binding site" evidence="8">
    <location>
        <position position="263"/>
    </location>
    <ligand>
        <name>NADP(+)</name>
        <dbReference type="ChEBI" id="CHEBI:58349"/>
    </ligand>
</feature>
<evidence type="ECO:0000256" key="3">
    <source>
        <dbReference type="ARBA" id="ARBA00022605"/>
    </source>
</evidence>
<dbReference type="InterPro" id="IPR013708">
    <property type="entry name" value="Shikimate_DH-bd_N"/>
</dbReference>
<evidence type="ECO:0000313" key="12">
    <source>
        <dbReference type="EMBL" id="MBC3901589.1"/>
    </source>
</evidence>
<evidence type="ECO:0000256" key="6">
    <source>
        <dbReference type="ARBA" id="ARBA00023141"/>
    </source>
</evidence>
<evidence type="ECO:0000259" key="10">
    <source>
        <dbReference type="Pfam" id="PF08501"/>
    </source>
</evidence>
<evidence type="ECO:0000256" key="7">
    <source>
        <dbReference type="ARBA" id="ARBA00049442"/>
    </source>
</evidence>
<evidence type="ECO:0000313" key="13">
    <source>
        <dbReference type="Proteomes" id="UP000622405"/>
    </source>
</evidence>
<dbReference type="NCBIfam" id="TIGR00507">
    <property type="entry name" value="aroE"/>
    <property type="match status" value="1"/>
</dbReference>
<keyword evidence="13" id="KW-1185">Reference proteome</keyword>
<comment type="similarity">
    <text evidence="8">Belongs to the shikimate dehydrogenase family.</text>
</comment>
<dbReference type="Gene3D" id="3.40.50.10860">
    <property type="entry name" value="Leucine Dehydrogenase, chain A, domain 1"/>
    <property type="match status" value="1"/>
</dbReference>
<dbReference type="NCBIfam" id="NF001319">
    <property type="entry name" value="PRK00258.3-3"/>
    <property type="match status" value="1"/>
</dbReference>
<feature type="domain" description="Shikimate dehydrogenase substrate binding N-terminal" evidence="10">
    <location>
        <begin position="47"/>
        <end position="129"/>
    </location>
</feature>
<comment type="catalytic activity">
    <reaction evidence="7 8">
        <text>shikimate + NADP(+) = 3-dehydroshikimate + NADPH + H(+)</text>
        <dbReference type="Rhea" id="RHEA:17737"/>
        <dbReference type="ChEBI" id="CHEBI:15378"/>
        <dbReference type="ChEBI" id="CHEBI:16630"/>
        <dbReference type="ChEBI" id="CHEBI:36208"/>
        <dbReference type="ChEBI" id="CHEBI:57783"/>
        <dbReference type="ChEBI" id="CHEBI:58349"/>
        <dbReference type="EC" id="1.1.1.25"/>
    </reaction>
</comment>
<dbReference type="GO" id="GO:0004764">
    <property type="term" value="F:shikimate 3-dehydrogenase (NADP+) activity"/>
    <property type="evidence" value="ECO:0007669"/>
    <property type="project" value="UniProtKB-EC"/>
</dbReference>
<dbReference type="InterPro" id="IPR011342">
    <property type="entry name" value="Shikimate_DH"/>
</dbReference>
<feature type="domain" description="SDH C-terminal" evidence="11">
    <location>
        <begin position="286"/>
        <end position="304"/>
    </location>
</feature>
<dbReference type="Pfam" id="PF18317">
    <property type="entry name" value="SDH_C"/>
    <property type="match status" value="1"/>
</dbReference>
<dbReference type="PANTHER" id="PTHR21089:SF1">
    <property type="entry name" value="BIFUNCTIONAL 3-DEHYDROQUINATE DEHYDRATASE_SHIKIMATE DEHYDROGENASE, CHLOROPLASTIC"/>
    <property type="match status" value="1"/>
</dbReference>
<dbReference type="EC" id="1.1.1.25" evidence="2 8"/>
<protein>
    <recommendedName>
        <fullName evidence="2 8">Shikimate dehydrogenase (NADP(+))</fullName>
        <shortName evidence="8">SDH</shortName>
        <ecNumber evidence="2 8">1.1.1.25</ecNumber>
    </recommendedName>
</protein>
<feature type="binding site" evidence="8">
    <location>
        <position position="127"/>
    </location>
    <ligand>
        <name>shikimate</name>
        <dbReference type="ChEBI" id="CHEBI:36208"/>
    </ligand>
</feature>
<comment type="subunit">
    <text evidence="8">Homodimer.</text>
</comment>
<proteinExistence type="inferred from homology"/>
<dbReference type="SUPFAM" id="SSF53223">
    <property type="entry name" value="Aminoacid dehydrogenase-like, N-terminal domain"/>
    <property type="match status" value="1"/>
</dbReference>
<accession>A0ABR6Z2I7</accession>
<feature type="binding site" evidence="8">
    <location>
        <position position="286"/>
    </location>
    <ligand>
        <name>NADP(+)</name>
        <dbReference type="ChEBI" id="CHEBI:58349"/>
    </ligand>
</feature>
<feature type="domain" description="Quinate/shikimate 5-dehydrogenase/glutamyl-tRNA reductase" evidence="9">
    <location>
        <begin position="161"/>
        <end position="236"/>
    </location>
</feature>
<sequence length="324" mass="35595">MHNNKKISRRLFAIIYQPSNLCYNADKAINLRSARMKISVDTKIFAVIGEPIAQSLSPQLHNGLFKETGVDALYLPIAVKSEDLKKLIDGFRVMNFGGFNITKPHKMAIMEYLDRLDPLAEKIGAVNTVVYRDGEMVGYNTDGFGFIKSLETKNAEIPKDELTILILGCGGAVKSVAMALADWGIKKVIIANRTTAKAEELANQINENWPGQAQAISMAPEALKRAVDEAMVVVNGTNLGMADTPGSPLPKELIKKELLVYDMIYSPAVTQLLKDANDIGAQTQNGLDMLLYQGLLAFELWTGIFPDPVLGKNLLEEGIKQNEE</sequence>
<reference evidence="12 13" key="1">
    <citation type="journal article" date="2020" name="mSystems">
        <title>Defining Genomic and Predicted Metabolic Features of the Acetobacterium Genus.</title>
        <authorList>
            <person name="Ross D.E."/>
            <person name="Marshall C.W."/>
            <person name="Gulliver D."/>
            <person name="May H.D."/>
            <person name="Norman R.S."/>
        </authorList>
    </citation>
    <scope>NUCLEOTIDE SEQUENCE [LARGE SCALE GENOMIC DNA]</scope>
    <source>
        <strain evidence="12 13">DSM 4132</strain>
    </source>
</reference>
<comment type="caution">
    <text evidence="8">Lacks conserved residue(s) required for the propagation of feature annotation.</text>
</comment>
<evidence type="ECO:0000256" key="5">
    <source>
        <dbReference type="ARBA" id="ARBA00023002"/>
    </source>
</evidence>
<feature type="binding site" evidence="8">
    <location>
        <position position="102"/>
    </location>
    <ligand>
        <name>shikimate</name>
        <dbReference type="ChEBI" id="CHEBI:36208"/>
    </ligand>
</feature>
<name>A0ABR6Z2I7_9FIRM</name>
<organism evidence="12 13">
    <name type="scientific">Acetobacterium malicum</name>
    <dbReference type="NCBI Taxonomy" id="52692"/>
    <lineage>
        <taxon>Bacteria</taxon>
        <taxon>Bacillati</taxon>
        <taxon>Bacillota</taxon>
        <taxon>Clostridia</taxon>
        <taxon>Eubacteriales</taxon>
        <taxon>Eubacteriaceae</taxon>
        <taxon>Acetobacterium</taxon>
    </lineage>
</organism>
<keyword evidence="3 8" id="KW-0028">Amino-acid biosynthesis</keyword>
<dbReference type="InterPro" id="IPR022893">
    <property type="entry name" value="Shikimate_DH_fam"/>
</dbReference>
<dbReference type="CDD" id="cd01065">
    <property type="entry name" value="NAD_bind_Shikimate_DH"/>
    <property type="match status" value="1"/>
</dbReference>
<dbReference type="HAMAP" id="MF_00222">
    <property type="entry name" value="Shikimate_DH_AroE"/>
    <property type="match status" value="1"/>
</dbReference>
<gene>
    <name evidence="8" type="primary">aroE</name>
    <name evidence="12" type="ORF">GH811_18475</name>
</gene>
<evidence type="ECO:0000256" key="2">
    <source>
        <dbReference type="ARBA" id="ARBA00012962"/>
    </source>
</evidence>
<evidence type="ECO:0000259" key="11">
    <source>
        <dbReference type="Pfam" id="PF18317"/>
    </source>
</evidence>
<keyword evidence="6 8" id="KW-0057">Aromatic amino acid biosynthesis</keyword>
<comment type="pathway">
    <text evidence="1 8">Metabolic intermediate biosynthesis; chorismate biosynthesis; chorismate from D-erythrose 4-phosphate and phosphoenolpyruvate: step 4/7.</text>
</comment>
<feature type="binding site" evidence="8">
    <location>
        <position position="293"/>
    </location>
    <ligand>
        <name>shikimate</name>
        <dbReference type="ChEBI" id="CHEBI:36208"/>
    </ligand>
</feature>